<dbReference type="InterPro" id="IPR043128">
    <property type="entry name" value="Rev_trsase/Diguanyl_cyclase"/>
</dbReference>
<feature type="region of interest" description="Disordered" evidence="1">
    <location>
        <begin position="208"/>
        <end position="261"/>
    </location>
</feature>
<dbReference type="InterPro" id="IPR021109">
    <property type="entry name" value="Peptidase_aspartic_dom_sf"/>
</dbReference>
<dbReference type="GeneID" id="100900726"/>
<dbReference type="SUPFAM" id="SSF56672">
    <property type="entry name" value="DNA/RNA polymerases"/>
    <property type="match status" value="1"/>
</dbReference>
<feature type="region of interest" description="Disordered" evidence="1">
    <location>
        <begin position="1"/>
        <end position="67"/>
    </location>
</feature>
<feature type="compositionally biased region" description="Polar residues" evidence="1">
    <location>
        <begin position="208"/>
        <end position="242"/>
    </location>
</feature>
<name>A0AAJ6QRX9_9ACAR</name>
<gene>
    <name evidence="3" type="primary">LOC100900726</name>
</gene>
<dbReference type="Gene3D" id="2.40.70.10">
    <property type="entry name" value="Acid Proteases"/>
    <property type="match status" value="1"/>
</dbReference>
<sequence length="1103" mass="122775">MSDTEGKPLALVTTGGGLMAGGDNSRGGSAAGGGDTPAGGVTPSGGDAKPDIPSESEEPNLSDIRGKTATIVLNEDAKKQQEKYNRGNLAAKYVLLNSIHSNIVVNLFYENLEYMLRMDIQPDGPNSDPLWKNKVRFLRAQLTRSINRIAEFTSNEETQDLEEACALETDLKVARENYTAAFETLSAAPEFCENTQKLEEEFDKHMNWQETGTPQPTQVETPNPTSETFYSEYQENSEQPENSQPPPDHQNPMWPVKNPEKKVPRYNGDPIKFNEFWKLFVYYVDSRQMDITEKSRILKNSLHGKALSAVCHLEIGEESYDLMKDTISETFGHSNAAKEQLSQRLHSLCNMKDLTKPSKFIHFVSLLAQNLRQLVARGDTFESLSTSFAPLVLCSIPYDLRVQFDSLWDMRTSEETSRLESLLQFLIRKKRIYEESDCQGTFLNRGRDSQDPQPRSRNDRPDSKEDSNRNFGYKHKTQFSFGGTTNQVDHSCVFCGKDHESSKCSVKMSPEDRKKRCTDQKACLRCLRRNHRAKTCRARVDNCSKCGGRHSSLICGGSAAGPSGTQSGGSSGGSNFQVTAAGCLPQNSSSAQLLRTAYVYAVNGSKRIICRVLLDPGAMRSLISDRVVKELGIETTGSEIINIHGIAGTVTEVKNMRTCKIKLQSRFSESCVKIECLSIPQVIKGAIPYAAAFKGFHPAADQRESGFPDEIDILIANDWLHLIYVGQERVTITRIGSMFACPTIFGWVCYGSDGSNKIHHSVFTSSAVIQNVVAASAIVGNPTVKKKTTPTDLEHLWDTELLGIENPLPSDEEKSQEELIKFFKSSVECMENGRYSVSLPFRDNIKTLGDNQKISYSRLLAFLKNAKKDPSLLKAVDAEIQKYIDLGFAELASPRAPGEPAHFLPLLAVAKKSLSNTQVRKVRIVKDCGCRSKDEASLNDVLETGPNLPPDILAVLMNFRKHSIVIVADVQQAFMQTLTNKDHRKFLTFFWPTGVSENPNAPIKEYWQTVLDFGLSCSPFLLCQVLRHHLDLNIEKTPGSANILRDIRDTFFMDDFCTGGSSVRDAKNAVKLVVFTFTFLRKVTSLSTSGRLTPENSQSSFRN</sequence>
<dbReference type="AlphaFoldDB" id="A0AAJ6QRX9"/>
<dbReference type="Proteomes" id="UP000694867">
    <property type="component" value="Unplaced"/>
</dbReference>
<accession>A0AAJ6QRX9</accession>
<feature type="compositionally biased region" description="Basic and acidic residues" evidence="1">
    <location>
        <begin position="445"/>
        <end position="468"/>
    </location>
</feature>
<dbReference type="GO" id="GO:0071897">
    <property type="term" value="P:DNA biosynthetic process"/>
    <property type="evidence" value="ECO:0007669"/>
    <property type="project" value="UniProtKB-ARBA"/>
</dbReference>
<dbReference type="RefSeq" id="XP_003741879.1">
    <property type="nucleotide sequence ID" value="XM_003741831.1"/>
</dbReference>
<dbReference type="InterPro" id="IPR043502">
    <property type="entry name" value="DNA/RNA_pol_sf"/>
</dbReference>
<reference evidence="3" key="1">
    <citation type="submission" date="2025-08" db="UniProtKB">
        <authorList>
            <consortium name="RefSeq"/>
        </authorList>
    </citation>
    <scope>IDENTIFICATION</scope>
</reference>
<keyword evidence="2" id="KW-1185">Reference proteome</keyword>
<dbReference type="KEGG" id="goe:100900726"/>
<organism evidence="2 3">
    <name type="scientific">Galendromus occidentalis</name>
    <name type="common">western predatory mite</name>
    <dbReference type="NCBI Taxonomy" id="34638"/>
    <lineage>
        <taxon>Eukaryota</taxon>
        <taxon>Metazoa</taxon>
        <taxon>Ecdysozoa</taxon>
        <taxon>Arthropoda</taxon>
        <taxon>Chelicerata</taxon>
        <taxon>Arachnida</taxon>
        <taxon>Acari</taxon>
        <taxon>Parasitiformes</taxon>
        <taxon>Mesostigmata</taxon>
        <taxon>Gamasina</taxon>
        <taxon>Phytoseioidea</taxon>
        <taxon>Phytoseiidae</taxon>
        <taxon>Typhlodrominae</taxon>
        <taxon>Galendromus</taxon>
    </lineage>
</organism>
<dbReference type="Gene3D" id="3.10.10.10">
    <property type="entry name" value="HIV Type 1 Reverse Transcriptase, subunit A, domain 1"/>
    <property type="match status" value="1"/>
</dbReference>
<dbReference type="InterPro" id="IPR005312">
    <property type="entry name" value="DUF1759"/>
</dbReference>
<evidence type="ECO:0000313" key="3">
    <source>
        <dbReference type="RefSeq" id="XP_003741879.1"/>
    </source>
</evidence>
<dbReference type="PANTHER" id="PTHR47331">
    <property type="entry name" value="PHD-TYPE DOMAIN-CONTAINING PROTEIN"/>
    <property type="match status" value="1"/>
</dbReference>
<evidence type="ECO:0000256" key="1">
    <source>
        <dbReference type="SAM" id="MobiDB-lite"/>
    </source>
</evidence>
<dbReference type="Gene3D" id="3.30.70.270">
    <property type="match status" value="1"/>
</dbReference>
<protein>
    <submittedName>
        <fullName evidence="3">Uncharacterized protein LOC100900726</fullName>
    </submittedName>
</protein>
<dbReference type="PANTHER" id="PTHR47331:SF5">
    <property type="entry name" value="RIBONUCLEASE H"/>
    <property type="match status" value="1"/>
</dbReference>
<dbReference type="Pfam" id="PF03564">
    <property type="entry name" value="DUF1759"/>
    <property type="match status" value="1"/>
</dbReference>
<proteinExistence type="predicted"/>
<feature type="region of interest" description="Disordered" evidence="1">
    <location>
        <begin position="441"/>
        <end position="474"/>
    </location>
</feature>
<evidence type="ECO:0000313" key="2">
    <source>
        <dbReference type="Proteomes" id="UP000694867"/>
    </source>
</evidence>